<accession>A0A3F3Q280</accession>
<feature type="domain" description="Homogentisate 1,2-dioxygenase N-terminal" evidence="14">
    <location>
        <begin position="83"/>
        <end position="362"/>
    </location>
</feature>
<protein>
    <recommendedName>
        <fullName evidence="4">homogentisate 1,2-dioxygenase</fullName>
        <ecNumber evidence="4">1.13.11.5</ecNumber>
    </recommendedName>
</protein>
<gene>
    <name evidence="15" type="ORF">BDQ94DRAFT_159752</name>
</gene>
<evidence type="ECO:0000256" key="4">
    <source>
        <dbReference type="ARBA" id="ARBA00013127"/>
    </source>
</evidence>
<dbReference type="Pfam" id="PF20510">
    <property type="entry name" value="HgmA_N"/>
    <property type="match status" value="1"/>
</dbReference>
<dbReference type="EMBL" id="KZ852048">
    <property type="protein sequence ID" value="RDH33077.1"/>
    <property type="molecule type" value="Genomic_DNA"/>
</dbReference>
<keyword evidence="10" id="KW-0585">Phenylalanine catabolism</keyword>
<dbReference type="CDD" id="cd07000">
    <property type="entry name" value="cupin_HGO_N"/>
    <property type="match status" value="1"/>
</dbReference>
<dbReference type="SUPFAM" id="SSF51182">
    <property type="entry name" value="RmlC-like cupins"/>
    <property type="match status" value="1"/>
</dbReference>
<evidence type="ECO:0000313" key="15">
    <source>
        <dbReference type="EMBL" id="RDH33077.1"/>
    </source>
</evidence>
<evidence type="ECO:0000256" key="6">
    <source>
        <dbReference type="ARBA" id="ARBA00022878"/>
    </source>
</evidence>
<feature type="binding site" evidence="12">
    <location>
        <position position="418"/>
    </location>
    <ligand>
        <name>Fe cation</name>
        <dbReference type="ChEBI" id="CHEBI:24875"/>
    </ligand>
</feature>
<feature type="binding site" evidence="12">
    <location>
        <position position="454"/>
    </location>
    <ligand>
        <name>homogentisate</name>
        <dbReference type="ChEBI" id="CHEBI:16169"/>
    </ligand>
</feature>
<keyword evidence="7 15" id="KW-0223">Dioxygenase</keyword>
<evidence type="ECO:0000259" key="14">
    <source>
        <dbReference type="Pfam" id="PF20510"/>
    </source>
</evidence>
<evidence type="ECO:0000256" key="2">
    <source>
        <dbReference type="ARBA" id="ARBA00004704"/>
    </source>
</evidence>
<dbReference type="Gene3D" id="2.60.120.10">
    <property type="entry name" value="Jelly Rolls"/>
    <property type="match status" value="1"/>
</dbReference>
<dbReference type="Pfam" id="PF04209">
    <property type="entry name" value="HgmA_C"/>
    <property type="match status" value="1"/>
</dbReference>
<organism evidence="15 16">
    <name type="scientific">Aspergillus welwitschiae</name>
    <dbReference type="NCBI Taxonomy" id="1341132"/>
    <lineage>
        <taxon>Eukaryota</taxon>
        <taxon>Fungi</taxon>
        <taxon>Dikarya</taxon>
        <taxon>Ascomycota</taxon>
        <taxon>Pezizomycotina</taxon>
        <taxon>Eurotiomycetes</taxon>
        <taxon>Eurotiomycetidae</taxon>
        <taxon>Eurotiales</taxon>
        <taxon>Aspergillaceae</taxon>
        <taxon>Aspergillus</taxon>
        <taxon>Aspergillus subgen. Circumdati</taxon>
    </lineage>
</organism>
<comment type="cofactor">
    <cofactor evidence="1 12">
        <name>Fe cation</name>
        <dbReference type="ChEBI" id="CHEBI:24875"/>
    </cofactor>
</comment>
<keyword evidence="9 12" id="KW-0408">Iron</keyword>
<keyword evidence="6" id="KW-0828">Tyrosine catabolism</keyword>
<dbReference type="RefSeq" id="XP_026626099.1">
    <property type="nucleotide sequence ID" value="XM_026769114.1"/>
</dbReference>
<dbReference type="EC" id="1.13.11.5" evidence="4"/>
<dbReference type="GeneID" id="38137470"/>
<evidence type="ECO:0000313" key="16">
    <source>
        <dbReference type="Proteomes" id="UP000253729"/>
    </source>
</evidence>
<dbReference type="PANTHER" id="PTHR11056:SF5">
    <property type="entry name" value="HOMOGENTISATE 1,2-DIOXYGENASE"/>
    <property type="match status" value="1"/>
</dbReference>
<evidence type="ECO:0000256" key="11">
    <source>
        <dbReference type="PIRSR" id="PIRSR605708-1"/>
    </source>
</evidence>
<dbReference type="InterPro" id="IPR014710">
    <property type="entry name" value="RmlC-like_jellyroll"/>
</dbReference>
<keyword evidence="5 12" id="KW-0479">Metal-binding</keyword>
<dbReference type="InterPro" id="IPR046451">
    <property type="entry name" value="HgmA_C"/>
</dbReference>
<dbReference type="GO" id="GO:0006572">
    <property type="term" value="P:L-tyrosine catabolic process"/>
    <property type="evidence" value="ECO:0007669"/>
    <property type="project" value="UniProtKB-KW"/>
</dbReference>
<feature type="active site" description="Proton acceptor" evidence="11">
    <location>
        <position position="375"/>
    </location>
</feature>
<evidence type="ECO:0000256" key="8">
    <source>
        <dbReference type="ARBA" id="ARBA00023002"/>
    </source>
</evidence>
<dbReference type="InterPro" id="IPR005708">
    <property type="entry name" value="Homogentis_dOase"/>
</dbReference>
<dbReference type="PANTHER" id="PTHR11056">
    <property type="entry name" value="HOMOGENTISATE 1,2-DIOXYGENASE"/>
    <property type="match status" value="1"/>
</dbReference>
<dbReference type="FunFam" id="2.60.120.10:FF:000034">
    <property type="entry name" value="Homogentisate 1,2-dioxygenase"/>
    <property type="match status" value="1"/>
</dbReference>
<dbReference type="GO" id="GO:0046872">
    <property type="term" value="F:metal ion binding"/>
    <property type="evidence" value="ECO:0007669"/>
    <property type="project" value="UniProtKB-KW"/>
</dbReference>
<evidence type="ECO:0000256" key="9">
    <source>
        <dbReference type="ARBA" id="ARBA00023004"/>
    </source>
</evidence>
<dbReference type="AlphaFoldDB" id="A0A3F3Q280"/>
<evidence type="ECO:0000256" key="7">
    <source>
        <dbReference type="ARBA" id="ARBA00022964"/>
    </source>
</evidence>
<dbReference type="GO" id="GO:0005737">
    <property type="term" value="C:cytoplasm"/>
    <property type="evidence" value="ECO:0007669"/>
    <property type="project" value="TreeGrafter"/>
</dbReference>
<keyword evidence="16" id="KW-1185">Reference proteome</keyword>
<dbReference type="GO" id="GO:0006559">
    <property type="term" value="P:L-phenylalanine catabolic process"/>
    <property type="evidence" value="ECO:0007669"/>
    <property type="project" value="UniProtKB-UniPathway"/>
</dbReference>
<feature type="domain" description="Homogentisate 1,2-dioxygenase C-terminal" evidence="13">
    <location>
        <begin position="364"/>
        <end position="517"/>
    </location>
</feature>
<comment type="similarity">
    <text evidence="3">Belongs to the homogentisate dioxygenase family.</text>
</comment>
<dbReference type="Proteomes" id="UP000253729">
    <property type="component" value="Unassembled WGS sequence"/>
</dbReference>
<dbReference type="STRING" id="1341132.A0A3F3Q280"/>
<dbReference type="InterPro" id="IPR011051">
    <property type="entry name" value="RmlC_Cupin_sf"/>
</dbReference>
<evidence type="ECO:0000256" key="3">
    <source>
        <dbReference type="ARBA" id="ARBA00007757"/>
    </source>
</evidence>
<comment type="pathway">
    <text evidence="2">Amino-acid degradation; L-phenylalanine degradation; acetoacetate and fumarate from L-phenylalanine: step 4/6.</text>
</comment>
<evidence type="ECO:0000256" key="10">
    <source>
        <dbReference type="ARBA" id="ARBA00023232"/>
    </source>
</evidence>
<dbReference type="UniPathway" id="UPA00139">
    <property type="reaction ID" value="UER00339"/>
</dbReference>
<feature type="binding site" evidence="12">
    <location>
        <position position="454"/>
    </location>
    <ligand>
        <name>Fe cation</name>
        <dbReference type="ChEBI" id="CHEBI:24875"/>
    </ligand>
</feature>
<dbReference type="InterPro" id="IPR046452">
    <property type="entry name" value="HgmA_N"/>
</dbReference>
<evidence type="ECO:0000256" key="1">
    <source>
        <dbReference type="ARBA" id="ARBA00001962"/>
    </source>
</evidence>
<name>A0A3F3Q280_9EURO</name>
<evidence type="ECO:0000259" key="13">
    <source>
        <dbReference type="Pfam" id="PF04209"/>
    </source>
</evidence>
<reference evidence="15 16" key="1">
    <citation type="submission" date="2018-07" db="EMBL/GenBank/DDBJ databases">
        <title>The genomes of Aspergillus section Nigri reveals drivers in fungal speciation.</title>
        <authorList>
            <consortium name="DOE Joint Genome Institute"/>
            <person name="Vesth T.C."/>
            <person name="Nybo J."/>
            <person name="Theobald S."/>
            <person name="Brandl J."/>
            <person name="Frisvad J.C."/>
            <person name="Nielsen K.F."/>
            <person name="Lyhne E.K."/>
            <person name="Kogle M.E."/>
            <person name="Kuo A."/>
            <person name="Riley R."/>
            <person name="Clum A."/>
            <person name="Nolan M."/>
            <person name="Lipzen A."/>
            <person name="Salamov A."/>
            <person name="Henrissat B."/>
            <person name="Wiebenga A."/>
            <person name="De vries R.P."/>
            <person name="Grigoriev I.V."/>
            <person name="Mortensen U.H."/>
            <person name="Andersen M.R."/>
            <person name="Baker S.E."/>
        </authorList>
    </citation>
    <scope>NUCLEOTIDE SEQUENCE [LARGE SCALE GENOMIC DNA]</scope>
    <source>
        <strain evidence="15 16">CBS 139.54b</strain>
    </source>
</reference>
<proteinExistence type="inferred from homology"/>
<evidence type="ECO:0000256" key="12">
    <source>
        <dbReference type="PIRSR" id="PIRSR605708-2"/>
    </source>
</evidence>
<keyword evidence="8" id="KW-0560">Oxidoreductase</keyword>
<sequence>MDTRTSSASPDYAVLLHILHLSRRRQLSWDHEGPIQPSGYALTWSIMPASTANQRRPIKDLTKVFHYTDTMTRKPTRDNDPYEYMAGFGNRFQSEVIPGTLPAGQNNPQEPRFGLYTEGLTYSAFTAPRNANFSTYMYRVRPAAAHNGYRNDCEQKSDIENCFLTLNPKVTAFAGQAEWAPFPLPIEDEEVDFVDGLHTLGGSGDPNLREGIALYVFMINADMDRRAYCNTDGDFLIVAQLGILDLQTEMGMLFLQPGEVCVIPRGVRFTIRLGPEHNVARGYIVEIWGSRWELPVLGPLGGHGLANPRDFLHPVAHIDENLHEDWEIVNKANGQFSVIEQDHSPFDLVAWHGNVVPYKYDLTKFASQNATSIDHTDPSVNCVLTAPSKDPVTPLADFLWFGPRWDVASNTFRPPYFHRNSATEFLACLYGSGLGRSEEFLPGGGSIEVSHTPHGNFSDDYVREMRNQVNDPRRILENQMTIMVESSRSFLFTEYARTGCGTFKAQGPDPKVWDALPDKFSAYPNIKEILSQVKADKEAWKKQLEAYYDDSSLAEMARG</sequence>
<evidence type="ECO:0000256" key="5">
    <source>
        <dbReference type="ARBA" id="ARBA00022723"/>
    </source>
</evidence>
<dbReference type="GO" id="GO:0004411">
    <property type="term" value="F:homogentisate 1,2-dioxygenase activity"/>
    <property type="evidence" value="ECO:0007669"/>
    <property type="project" value="UniProtKB-EC"/>
</dbReference>
<feature type="binding site" evidence="12">
    <location>
        <position position="424"/>
    </location>
    <ligand>
        <name>Fe cation</name>
        <dbReference type="ChEBI" id="CHEBI:24875"/>
    </ligand>
</feature>